<dbReference type="Pfam" id="PF05139">
    <property type="entry name" value="Erythro_esteras"/>
    <property type="match status" value="1"/>
</dbReference>
<evidence type="ECO:0000313" key="2">
    <source>
        <dbReference type="Proteomes" id="UP000612899"/>
    </source>
</evidence>
<organism evidence="1 2">
    <name type="scientific">Rhizocola hellebori</name>
    <dbReference type="NCBI Taxonomy" id="1392758"/>
    <lineage>
        <taxon>Bacteria</taxon>
        <taxon>Bacillati</taxon>
        <taxon>Actinomycetota</taxon>
        <taxon>Actinomycetes</taxon>
        <taxon>Micromonosporales</taxon>
        <taxon>Micromonosporaceae</taxon>
        <taxon>Rhizocola</taxon>
    </lineage>
</organism>
<proteinExistence type="predicted"/>
<protein>
    <submittedName>
        <fullName evidence="1">Erythromycin esterase</fullName>
    </submittedName>
</protein>
<keyword evidence="2" id="KW-1185">Reference proteome</keyword>
<reference evidence="1" key="1">
    <citation type="submission" date="2021-01" db="EMBL/GenBank/DDBJ databases">
        <title>Whole genome shotgun sequence of Rhizocola hellebori NBRC 109834.</title>
        <authorList>
            <person name="Komaki H."/>
            <person name="Tamura T."/>
        </authorList>
    </citation>
    <scope>NUCLEOTIDE SEQUENCE</scope>
    <source>
        <strain evidence="1">NBRC 109834</strain>
    </source>
</reference>
<dbReference type="Gene3D" id="3.30.1870.10">
    <property type="entry name" value="EreA-like, domain 2"/>
    <property type="match status" value="1"/>
</dbReference>
<dbReference type="SUPFAM" id="SSF159501">
    <property type="entry name" value="EreA/ChaN-like"/>
    <property type="match status" value="1"/>
</dbReference>
<comment type="caution">
    <text evidence="1">The sequence shown here is derived from an EMBL/GenBank/DDBJ whole genome shotgun (WGS) entry which is preliminary data.</text>
</comment>
<dbReference type="Proteomes" id="UP000612899">
    <property type="component" value="Unassembled WGS sequence"/>
</dbReference>
<dbReference type="CDD" id="cd14728">
    <property type="entry name" value="Ere-like"/>
    <property type="match status" value="1"/>
</dbReference>
<dbReference type="PANTHER" id="PTHR31299:SF0">
    <property type="entry name" value="ESTERASE, PUTATIVE (AFU_ORTHOLOGUE AFUA_1G05850)-RELATED"/>
    <property type="match status" value="1"/>
</dbReference>
<gene>
    <name evidence="1" type="ORF">Rhe02_79610</name>
</gene>
<dbReference type="Gene3D" id="3.40.1660.10">
    <property type="entry name" value="EreA-like (biosynthetic domain)"/>
    <property type="match status" value="1"/>
</dbReference>
<dbReference type="InterPro" id="IPR052036">
    <property type="entry name" value="Hydrolase/PRTase-associated"/>
</dbReference>
<name>A0A8J3VJY9_9ACTN</name>
<dbReference type="PANTHER" id="PTHR31299">
    <property type="entry name" value="ESTERASE, PUTATIVE (AFU_ORTHOLOGUE AFUA_1G05850)-RELATED"/>
    <property type="match status" value="1"/>
</dbReference>
<dbReference type="AlphaFoldDB" id="A0A8J3VJY9"/>
<accession>A0A8J3VJY9</accession>
<dbReference type="InterPro" id="IPR014622">
    <property type="entry name" value="UCP036794_erythomycin"/>
</dbReference>
<dbReference type="RefSeq" id="WP_203913620.1">
    <property type="nucleotide sequence ID" value="NZ_BONY01000079.1"/>
</dbReference>
<dbReference type="Gene3D" id="1.20.1440.30">
    <property type="entry name" value="Biosynthetic Protein domain"/>
    <property type="match status" value="1"/>
</dbReference>
<dbReference type="EMBL" id="BONY01000079">
    <property type="protein sequence ID" value="GIH09894.1"/>
    <property type="molecule type" value="Genomic_DNA"/>
</dbReference>
<dbReference type="InterPro" id="IPR007815">
    <property type="entry name" value="Emycin_Estase"/>
</dbReference>
<dbReference type="GO" id="GO:0046677">
    <property type="term" value="P:response to antibiotic"/>
    <property type="evidence" value="ECO:0007669"/>
    <property type="project" value="InterPro"/>
</dbReference>
<sequence length="402" mass="43468">MTWQDAGWTLTDRDDAFAALIGSLSRPPRLLGLGEPTHGVEAFPELRNQLWRHLVEREGYRSIAIESDAVAGGLVDDYVTRGAGSLEEVMARGFSHGFGASAANRELVSWMRQYNRNCPAADRLRFFGFDAPLEMAGAASPRGVLTALHGYLEADRVSAALIDDLLGDDDGWTNPGATMDPTQSVGGRPEVAQLRVIADDLEAELLARAPELVAATSVDDWHRAHLYGRTAAGLLRYHAGMADTSPARVPRLMGLRDAMMADNLLAIVRSQAQRGPTLVFAHNRHLQREESTWNLGGQLLRWWSAGAIVDAQLDGQYAFAATALGTATGLGLAEPPPDTLEGMLSQLPASRYAFSSRRLAGALGAARDRLTPRTDNSSSNGYFPLDPAHLDRTDALIFLKSA</sequence>
<evidence type="ECO:0000313" key="1">
    <source>
        <dbReference type="EMBL" id="GIH09894.1"/>
    </source>
</evidence>
<dbReference type="PIRSF" id="PIRSF036794">
    <property type="entry name" value="UCP_erythr_ester"/>
    <property type="match status" value="1"/>
</dbReference>